<reference evidence="2 3" key="1">
    <citation type="journal article" date="2017" name="FEMS Microbiol. Ecol.">
        <title>Reconstructed genomes of novel Dehalococcoides mccartyi strains from 1,2,3,4-tetrachlorodibenzo-p-dioxin-dechlorinating enrichment cultures reveal divergent reductive dehalogenase gene profiles.</title>
        <authorList>
            <person name="Dam H.T."/>
            <person name="Vollmers J."/>
            <person name="Kaster A.K."/>
            <person name="Haggblom M.M."/>
        </authorList>
    </citation>
    <scope>NUCLEOTIDE SEQUENCE [LARGE SCALE GENOMIC DNA]</scope>
    <source>
        <strain evidence="2 3">H1-3-2.001</strain>
    </source>
</reference>
<accession>A0A2J1DV78</accession>
<sequence>MWFFIGLIIGVALLALVLWLKRKVIRLSWYDWVIGFIAFIFGVLAVQHYMASVSHGELKAGLLGLGIFGVIAIVLALLDWQLIARRKKV</sequence>
<keyword evidence="1" id="KW-0812">Transmembrane</keyword>
<evidence type="ECO:0000313" key="3">
    <source>
        <dbReference type="Proteomes" id="UP000233649"/>
    </source>
</evidence>
<dbReference type="EMBL" id="PHFD01000260">
    <property type="protein sequence ID" value="PKH46035.1"/>
    <property type="molecule type" value="Genomic_DNA"/>
</dbReference>
<dbReference type="AlphaFoldDB" id="A0A2J1DV78"/>
<feature type="transmembrane region" description="Helical" evidence="1">
    <location>
        <begin position="29"/>
        <end position="50"/>
    </location>
</feature>
<feature type="transmembrane region" description="Helical" evidence="1">
    <location>
        <begin position="6"/>
        <end position="22"/>
    </location>
</feature>
<evidence type="ECO:0000313" key="2">
    <source>
        <dbReference type="EMBL" id="PKH46035.1"/>
    </source>
</evidence>
<evidence type="ECO:0000256" key="1">
    <source>
        <dbReference type="SAM" id="Phobius"/>
    </source>
</evidence>
<keyword evidence="1" id="KW-1133">Transmembrane helix</keyword>
<keyword evidence="1" id="KW-0472">Membrane</keyword>
<dbReference type="RefSeq" id="WP_011308715.1">
    <property type="nucleotide sequence ID" value="NZ_JAPZBK010000001.1"/>
</dbReference>
<organism evidence="2 3">
    <name type="scientific">Dehalococcoides mccartyi</name>
    <dbReference type="NCBI Taxonomy" id="61435"/>
    <lineage>
        <taxon>Bacteria</taxon>
        <taxon>Bacillati</taxon>
        <taxon>Chloroflexota</taxon>
        <taxon>Dehalococcoidia</taxon>
        <taxon>Dehalococcoidales</taxon>
        <taxon>Dehalococcoidaceae</taxon>
        <taxon>Dehalococcoides</taxon>
    </lineage>
</organism>
<comment type="caution">
    <text evidence="2">The sequence shown here is derived from an EMBL/GenBank/DDBJ whole genome shotgun (WGS) entry which is preliminary data.</text>
</comment>
<gene>
    <name evidence="2" type="ORF">CVH13_01286</name>
</gene>
<dbReference type="Proteomes" id="UP000233649">
    <property type="component" value="Unassembled WGS sequence"/>
</dbReference>
<feature type="transmembrane region" description="Helical" evidence="1">
    <location>
        <begin position="62"/>
        <end position="83"/>
    </location>
</feature>
<protein>
    <recommendedName>
        <fullName evidence="4">Reductive dehalogenase anchoring protein</fullName>
    </recommendedName>
</protein>
<proteinExistence type="predicted"/>
<name>A0A2J1DV78_9CHLR</name>
<evidence type="ECO:0008006" key="4">
    <source>
        <dbReference type="Google" id="ProtNLM"/>
    </source>
</evidence>